<proteinExistence type="predicted"/>
<evidence type="ECO:0000313" key="1">
    <source>
        <dbReference type="EMBL" id="EEI94056.1"/>
    </source>
</evidence>
<accession>C2FST2</accession>
<gene>
    <name evidence="1" type="ORF">HMPREF0765_0388</name>
</gene>
<comment type="caution">
    <text evidence="1">The sequence shown here is derived from an EMBL/GenBank/DDBJ whole genome shotgun (WGS) entry which is preliminary data.</text>
</comment>
<sequence>MKDEQVIHSGYPVSESANDGCDQKKRCVVKDAVYLQMSVPTFINRLKLWMVQQYGLKPAGMKHILLIRILQQIRQYSAQHAFGLGSIPFEIKMREKIHSDLNKITQKA</sequence>
<dbReference type="HOGENOM" id="CLU_2195256_0_0_10"/>
<name>C2FST2_SPHSI</name>
<evidence type="ECO:0000313" key="2">
    <source>
        <dbReference type="Proteomes" id="UP000006241"/>
    </source>
</evidence>
<dbReference type="Proteomes" id="UP000006241">
    <property type="component" value="Unassembled WGS sequence"/>
</dbReference>
<dbReference type="EMBL" id="ACHB01000007">
    <property type="protein sequence ID" value="EEI94056.1"/>
    <property type="molecule type" value="Genomic_DNA"/>
</dbReference>
<dbReference type="AlphaFoldDB" id="C2FST2"/>
<organism evidence="1 2">
    <name type="scientific">Sphingobacterium spiritivorum ATCC 33300</name>
    <dbReference type="NCBI Taxonomy" id="525372"/>
    <lineage>
        <taxon>Bacteria</taxon>
        <taxon>Pseudomonadati</taxon>
        <taxon>Bacteroidota</taxon>
        <taxon>Sphingobacteriia</taxon>
        <taxon>Sphingobacteriales</taxon>
        <taxon>Sphingobacteriaceae</taxon>
        <taxon>Sphingobacterium</taxon>
    </lineage>
</organism>
<reference evidence="1 2" key="1">
    <citation type="submission" date="2009-01" db="EMBL/GenBank/DDBJ databases">
        <authorList>
            <person name="Qin X."/>
            <person name="Bachman B."/>
            <person name="Battles P."/>
            <person name="Bell A."/>
            <person name="Bess C."/>
            <person name="Bickham C."/>
            <person name="Chaboub L."/>
            <person name="Chen D."/>
            <person name="Coyle M."/>
            <person name="Deiros D.R."/>
            <person name="Dinh H."/>
            <person name="Forbes L."/>
            <person name="Fowler G."/>
            <person name="Francisco L."/>
            <person name="Fu Q."/>
            <person name="Gubbala S."/>
            <person name="Hale W."/>
            <person name="Han Y."/>
            <person name="Hemphill L."/>
            <person name="Highlander S.K."/>
            <person name="Hirani K."/>
            <person name="Hogues M."/>
            <person name="Jackson L."/>
            <person name="Jakkamsetti A."/>
            <person name="Javaid M."/>
            <person name="Jiang H."/>
            <person name="Korchina V."/>
            <person name="Kovar C."/>
            <person name="Lara F."/>
            <person name="Lee S."/>
            <person name="Mata R."/>
            <person name="Mathew T."/>
            <person name="Moen C."/>
            <person name="Morales K."/>
            <person name="Munidasa M."/>
            <person name="Nazareth L."/>
            <person name="Ngo R."/>
            <person name="Nguyen L."/>
            <person name="Okwuonu G."/>
            <person name="Ongeri F."/>
            <person name="Patil S."/>
            <person name="Petrosino J."/>
            <person name="Pham C."/>
            <person name="Pham P."/>
            <person name="Pu L.-L."/>
            <person name="Puazo M."/>
            <person name="Raj R."/>
            <person name="Reid J."/>
            <person name="Rouhana J."/>
            <person name="Saada N."/>
            <person name="Shang Y."/>
            <person name="Simmons D."/>
            <person name="Thornton R."/>
            <person name="Warren J."/>
            <person name="Weissenberger G."/>
            <person name="Zhang J."/>
            <person name="Zhang L."/>
            <person name="Zhou C."/>
            <person name="Zhu D."/>
            <person name="Muzny D."/>
            <person name="Worley K."/>
            <person name="Gibbs R."/>
        </authorList>
    </citation>
    <scope>NUCLEOTIDE SEQUENCE [LARGE SCALE GENOMIC DNA]</scope>
    <source>
        <strain evidence="1 2">ATCC 33300</strain>
    </source>
</reference>
<protein>
    <submittedName>
        <fullName evidence="1">Uncharacterized protein</fullName>
    </submittedName>
</protein>